<evidence type="ECO:0000313" key="2">
    <source>
        <dbReference type="Proteomes" id="UP000461754"/>
    </source>
</evidence>
<sequence length="185" mass="21044">MNKLETGRIMKMIKAAYPNFDTNGDAKDITALWAWRFKDVDFKTVLEAVGDYIDGDHAFAPTVGEIKTIIKGKQPKLSAIDGWHEIERALRDSLTNAEKEFRKLSPPVKAYVKDPQTLRTLAGCDMSGRYFADYQERFFKLFSAMQEDTTPDYPALNKPEKSVIAENSRADRLIEGMADHFKMPT</sequence>
<dbReference type="RefSeq" id="WP_154575249.1">
    <property type="nucleotide sequence ID" value="NZ_VUMO01000001.1"/>
</dbReference>
<organism evidence="1 2">
    <name type="scientific">Pseudoramibacter porci</name>
    <dbReference type="NCBI Taxonomy" id="2606631"/>
    <lineage>
        <taxon>Bacteria</taxon>
        <taxon>Bacillati</taxon>
        <taxon>Bacillota</taxon>
        <taxon>Clostridia</taxon>
        <taxon>Eubacteriales</taxon>
        <taxon>Eubacteriaceae</taxon>
        <taxon>Pseudoramibacter</taxon>
    </lineage>
</organism>
<evidence type="ECO:0000313" key="1">
    <source>
        <dbReference type="EMBL" id="MSS18841.1"/>
    </source>
</evidence>
<name>A0A7X2NDZ8_9FIRM</name>
<dbReference type="Gene3D" id="1.10.8.200">
    <property type="entry name" value="Replisome organizer (g39p helicase loader/inhibitor protein)"/>
    <property type="match status" value="1"/>
</dbReference>
<dbReference type="Proteomes" id="UP000461754">
    <property type="component" value="Unassembled WGS sequence"/>
</dbReference>
<gene>
    <name evidence="1" type="ORF">FYJ52_00185</name>
</gene>
<dbReference type="EMBL" id="VUMO01000001">
    <property type="protein sequence ID" value="MSS18841.1"/>
    <property type="molecule type" value="Genomic_DNA"/>
</dbReference>
<evidence type="ECO:0008006" key="3">
    <source>
        <dbReference type="Google" id="ProtNLM"/>
    </source>
</evidence>
<comment type="caution">
    <text evidence="1">The sequence shown here is derived from an EMBL/GenBank/DDBJ whole genome shotgun (WGS) entry which is preliminary data.</text>
</comment>
<proteinExistence type="predicted"/>
<reference evidence="1 2" key="1">
    <citation type="submission" date="2019-08" db="EMBL/GenBank/DDBJ databases">
        <title>In-depth cultivation of the pig gut microbiome towards novel bacterial diversity and tailored functional studies.</title>
        <authorList>
            <person name="Wylensek D."/>
            <person name="Hitch T.C.A."/>
            <person name="Clavel T."/>
        </authorList>
    </citation>
    <scope>NUCLEOTIDE SEQUENCE [LARGE SCALE GENOMIC DNA]</scope>
    <source>
        <strain evidence="1 2">RF-744-FAT-4</strain>
    </source>
</reference>
<keyword evidence="2" id="KW-1185">Reference proteome</keyword>
<accession>A0A7X2NDZ8</accession>
<dbReference type="AlphaFoldDB" id="A0A7X2NDZ8"/>
<protein>
    <recommendedName>
        <fullName evidence="3">Replicative helicase inhibitor G39P N-terminal domain-containing protein</fullName>
    </recommendedName>
</protein>